<accession>A0AAD7H319</accession>
<dbReference type="AlphaFoldDB" id="A0AAD7H319"/>
<keyword evidence="2" id="KW-1185">Reference proteome</keyword>
<comment type="caution">
    <text evidence="1">The sequence shown here is derived from an EMBL/GenBank/DDBJ whole genome shotgun (WGS) entry which is preliminary data.</text>
</comment>
<evidence type="ECO:0000313" key="1">
    <source>
        <dbReference type="EMBL" id="KAJ7710695.1"/>
    </source>
</evidence>
<gene>
    <name evidence="1" type="ORF">B0H17DRAFT_1027621</name>
</gene>
<proteinExistence type="predicted"/>
<dbReference type="Proteomes" id="UP001221757">
    <property type="component" value="Unassembled WGS sequence"/>
</dbReference>
<organism evidence="1 2">
    <name type="scientific">Mycena rosella</name>
    <name type="common">Pink bonnet</name>
    <name type="synonym">Agaricus rosellus</name>
    <dbReference type="NCBI Taxonomy" id="1033263"/>
    <lineage>
        <taxon>Eukaryota</taxon>
        <taxon>Fungi</taxon>
        <taxon>Dikarya</taxon>
        <taxon>Basidiomycota</taxon>
        <taxon>Agaricomycotina</taxon>
        <taxon>Agaricomycetes</taxon>
        <taxon>Agaricomycetidae</taxon>
        <taxon>Agaricales</taxon>
        <taxon>Marasmiineae</taxon>
        <taxon>Mycenaceae</taxon>
        <taxon>Mycena</taxon>
    </lineage>
</organism>
<name>A0AAD7H319_MYCRO</name>
<reference evidence="1" key="1">
    <citation type="submission" date="2023-03" db="EMBL/GenBank/DDBJ databases">
        <title>Massive genome expansion in bonnet fungi (Mycena s.s.) driven by repeated elements and novel gene families across ecological guilds.</title>
        <authorList>
            <consortium name="Lawrence Berkeley National Laboratory"/>
            <person name="Harder C.B."/>
            <person name="Miyauchi S."/>
            <person name="Viragh M."/>
            <person name="Kuo A."/>
            <person name="Thoen E."/>
            <person name="Andreopoulos B."/>
            <person name="Lu D."/>
            <person name="Skrede I."/>
            <person name="Drula E."/>
            <person name="Henrissat B."/>
            <person name="Morin E."/>
            <person name="Kohler A."/>
            <person name="Barry K."/>
            <person name="LaButti K."/>
            <person name="Morin E."/>
            <person name="Salamov A."/>
            <person name="Lipzen A."/>
            <person name="Mereny Z."/>
            <person name="Hegedus B."/>
            <person name="Baldrian P."/>
            <person name="Stursova M."/>
            <person name="Weitz H."/>
            <person name="Taylor A."/>
            <person name="Grigoriev I.V."/>
            <person name="Nagy L.G."/>
            <person name="Martin F."/>
            <person name="Kauserud H."/>
        </authorList>
    </citation>
    <scope>NUCLEOTIDE SEQUENCE</scope>
    <source>
        <strain evidence="1">CBHHK067</strain>
    </source>
</reference>
<protein>
    <submittedName>
        <fullName evidence="1">Uncharacterized protein</fullName>
    </submittedName>
</protein>
<evidence type="ECO:0000313" key="2">
    <source>
        <dbReference type="Proteomes" id="UP001221757"/>
    </source>
</evidence>
<sequence>MKYCRCSSCQVSRVITGCLHPSKCYVKAQELLNSLENKWDPSVMQPEDFEEYQKPREHDNTKCGGFRFQGHHPGHTGRHIADLHAGV</sequence>
<dbReference type="EMBL" id="JARKIE010000001">
    <property type="protein sequence ID" value="KAJ7710695.1"/>
    <property type="molecule type" value="Genomic_DNA"/>
</dbReference>